<dbReference type="SUPFAM" id="SSF51905">
    <property type="entry name" value="FAD/NAD(P)-binding domain"/>
    <property type="match status" value="1"/>
</dbReference>
<proteinExistence type="predicted"/>
<dbReference type="PANTHER" id="PTHR13847">
    <property type="entry name" value="SARCOSINE DEHYDROGENASE-RELATED"/>
    <property type="match status" value="1"/>
</dbReference>
<dbReference type="Proteomes" id="UP001172681">
    <property type="component" value="Unassembled WGS sequence"/>
</dbReference>
<protein>
    <recommendedName>
        <fullName evidence="1">FAD dependent oxidoreductase domain-containing protein</fullName>
    </recommendedName>
</protein>
<dbReference type="AlphaFoldDB" id="A0AA38XT17"/>
<sequence>MDSSTDPSIWQTLTTRLSRDPGTPVDDPTISFWQEPPLPIAQHASSRLPKDADIVIIGSGITGISTALHLLRRDPKLNIVMLEARTAISGATGRNGGHIKAVPWADYYALKEAYGKESAMKITKFRLAHLEAMVAEAEALGEEGKVGLVRRVDGVCAIYDKEVWQQAKMKLATFLDDFPEERGKWTMHEDENELKDLEVANAHGCIVGRAGAAWPYRFLGVILSRLLQGGQLSLETHTVAKDIQRTKSAPTHAYEVHTTRGTILTKHVLHCTNGHAAHLLPALQGKLYPLRGQMTVQTVNPEFPRTGAQRSYSPMWAKGFDYITQSPGEDGSLYLGGGLLQDGGLEKDEDLGNPDDSSLSAGCLRHLESVPSRAFVRGKGSSIEKKWTGIMGFTGDGLPLVDRVHKFLSGREECDDDPRAGGEWIAAGWDGYGMVHCWLTGKALAAMVLGHEDEVVEWFPRQEFACTEERLGKMNPESALRHLLG</sequence>
<dbReference type="PANTHER" id="PTHR13847:SF213">
    <property type="entry name" value="DEPENDENT OXIDOREDUCTASE, PUTATIVE-RELATED"/>
    <property type="match status" value="1"/>
</dbReference>
<organism evidence="2 3">
    <name type="scientific">Knufia peltigerae</name>
    <dbReference type="NCBI Taxonomy" id="1002370"/>
    <lineage>
        <taxon>Eukaryota</taxon>
        <taxon>Fungi</taxon>
        <taxon>Dikarya</taxon>
        <taxon>Ascomycota</taxon>
        <taxon>Pezizomycotina</taxon>
        <taxon>Eurotiomycetes</taxon>
        <taxon>Chaetothyriomycetidae</taxon>
        <taxon>Chaetothyriales</taxon>
        <taxon>Trichomeriaceae</taxon>
        <taxon>Knufia</taxon>
    </lineage>
</organism>
<dbReference type="Pfam" id="PF01266">
    <property type="entry name" value="DAO"/>
    <property type="match status" value="1"/>
</dbReference>
<dbReference type="Gene3D" id="3.50.50.60">
    <property type="entry name" value="FAD/NAD(P)-binding domain"/>
    <property type="match status" value="1"/>
</dbReference>
<dbReference type="EMBL" id="JAPDRN010000118">
    <property type="protein sequence ID" value="KAJ9621075.1"/>
    <property type="molecule type" value="Genomic_DNA"/>
</dbReference>
<evidence type="ECO:0000313" key="2">
    <source>
        <dbReference type="EMBL" id="KAJ9621075.1"/>
    </source>
</evidence>
<keyword evidence="3" id="KW-1185">Reference proteome</keyword>
<evidence type="ECO:0000259" key="1">
    <source>
        <dbReference type="Pfam" id="PF01266"/>
    </source>
</evidence>
<dbReference type="InterPro" id="IPR006076">
    <property type="entry name" value="FAD-dep_OxRdtase"/>
</dbReference>
<dbReference type="InterPro" id="IPR036188">
    <property type="entry name" value="FAD/NAD-bd_sf"/>
</dbReference>
<feature type="domain" description="FAD dependent oxidoreductase" evidence="1">
    <location>
        <begin position="53"/>
        <end position="447"/>
    </location>
</feature>
<dbReference type="Gene3D" id="3.30.9.10">
    <property type="entry name" value="D-Amino Acid Oxidase, subunit A, domain 2"/>
    <property type="match status" value="1"/>
</dbReference>
<name>A0AA38XT17_9EURO</name>
<comment type="caution">
    <text evidence="2">The sequence shown here is derived from an EMBL/GenBank/DDBJ whole genome shotgun (WGS) entry which is preliminary data.</text>
</comment>
<accession>A0AA38XT17</accession>
<reference evidence="2" key="1">
    <citation type="submission" date="2022-10" db="EMBL/GenBank/DDBJ databases">
        <title>Culturing micro-colonial fungi from biological soil crusts in the Mojave desert and describing Neophaeococcomyces mojavensis, and introducing the new genera and species Taxawa tesnikishii.</title>
        <authorList>
            <person name="Kurbessoian T."/>
            <person name="Stajich J.E."/>
        </authorList>
    </citation>
    <scope>NUCLEOTIDE SEQUENCE</scope>
    <source>
        <strain evidence="2">TK_35</strain>
    </source>
</reference>
<gene>
    <name evidence="2" type="ORF">H2204_012056</name>
</gene>
<dbReference type="GO" id="GO:0005737">
    <property type="term" value="C:cytoplasm"/>
    <property type="evidence" value="ECO:0007669"/>
    <property type="project" value="TreeGrafter"/>
</dbReference>
<evidence type="ECO:0000313" key="3">
    <source>
        <dbReference type="Proteomes" id="UP001172681"/>
    </source>
</evidence>